<evidence type="ECO:0000313" key="18">
    <source>
        <dbReference type="Proteomes" id="UP001287286"/>
    </source>
</evidence>
<evidence type="ECO:0000256" key="8">
    <source>
        <dbReference type="ARBA" id="ARBA00022840"/>
    </source>
</evidence>
<feature type="binding site" evidence="14">
    <location>
        <position position="242"/>
    </location>
    <ligand>
        <name>ATP</name>
        <dbReference type="ChEBI" id="CHEBI:30616"/>
    </ligand>
</feature>
<keyword evidence="5" id="KW-0808">Transferase</keyword>
<evidence type="ECO:0000256" key="13">
    <source>
        <dbReference type="ARBA" id="ARBA00048679"/>
    </source>
</evidence>
<keyword evidence="18" id="KW-1185">Reference proteome</keyword>
<dbReference type="EC" id="2.7.11.1" evidence="2"/>
<dbReference type="EMBL" id="JAWRVI010000166">
    <property type="protein sequence ID" value="KAK4073289.1"/>
    <property type="molecule type" value="Genomic_DNA"/>
</dbReference>
<evidence type="ECO:0000256" key="10">
    <source>
        <dbReference type="ARBA" id="ARBA00023006"/>
    </source>
</evidence>
<proteinExistence type="predicted"/>
<evidence type="ECO:0000256" key="7">
    <source>
        <dbReference type="ARBA" id="ARBA00022777"/>
    </source>
</evidence>
<keyword evidence="9" id="KW-0653">Protein transport</keyword>
<keyword evidence="7" id="KW-0418">Kinase</keyword>
<feature type="compositionally biased region" description="Polar residues" evidence="15">
    <location>
        <begin position="552"/>
        <end position="561"/>
    </location>
</feature>
<feature type="region of interest" description="Disordered" evidence="15">
    <location>
        <begin position="487"/>
        <end position="561"/>
    </location>
</feature>
<dbReference type="InterPro" id="IPR045269">
    <property type="entry name" value="Atg1-like"/>
</dbReference>
<keyword evidence="8 14" id="KW-0067">ATP-binding</keyword>
<protein>
    <recommendedName>
        <fullName evidence="2">non-specific serine/threonine protein kinase</fullName>
        <ecNumber evidence="2">2.7.11.1</ecNumber>
    </recommendedName>
    <alternativeName>
        <fullName evidence="11">Autophagy-related protein 1</fullName>
    </alternativeName>
</protein>
<comment type="caution">
    <text evidence="17">The sequence shown here is derived from an EMBL/GenBank/DDBJ whole genome shotgun (WGS) entry which is preliminary data.</text>
</comment>
<dbReference type="InterPro" id="IPR000719">
    <property type="entry name" value="Prot_kinase_dom"/>
</dbReference>
<name>A0ABR0BF01_PURLI</name>
<dbReference type="PROSITE" id="PS00108">
    <property type="entry name" value="PROTEIN_KINASE_ST"/>
    <property type="match status" value="1"/>
</dbReference>
<dbReference type="PANTHER" id="PTHR24348:SF22">
    <property type="entry name" value="NON-SPECIFIC SERINE_THREONINE PROTEIN KINASE"/>
    <property type="match status" value="1"/>
</dbReference>
<evidence type="ECO:0000256" key="15">
    <source>
        <dbReference type="SAM" id="MobiDB-lite"/>
    </source>
</evidence>
<evidence type="ECO:0000256" key="4">
    <source>
        <dbReference type="ARBA" id="ARBA00022527"/>
    </source>
</evidence>
<keyword evidence="4" id="KW-0723">Serine/threonine-protein kinase</keyword>
<dbReference type="CDD" id="cd00180">
    <property type="entry name" value="PKc"/>
    <property type="match status" value="1"/>
</dbReference>
<dbReference type="Gene3D" id="1.10.510.10">
    <property type="entry name" value="Transferase(Phosphotransferase) domain 1"/>
    <property type="match status" value="1"/>
</dbReference>
<comment type="catalytic activity">
    <reaction evidence="13">
        <text>L-seryl-[protein] + ATP = O-phospho-L-seryl-[protein] + ADP + H(+)</text>
        <dbReference type="Rhea" id="RHEA:17989"/>
        <dbReference type="Rhea" id="RHEA-COMP:9863"/>
        <dbReference type="Rhea" id="RHEA-COMP:11604"/>
        <dbReference type="ChEBI" id="CHEBI:15378"/>
        <dbReference type="ChEBI" id="CHEBI:29999"/>
        <dbReference type="ChEBI" id="CHEBI:30616"/>
        <dbReference type="ChEBI" id="CHEBI:83421"/>
        <dbReference type="ChEBI" id="CHEBI:456216"/>
        <dbReference type="EC" id="2.7.11.1"/>
    </reaction>
</comment>
<evidence type="ECO:0000259" key="16">
    <source>
        <dbReference type="PROSITE" id="PS50011"/>
    </source>
</evidence>
<dbReference type="SUPFAM" id="SSF56112">
    <property type="entry name" value="Protein kinase-like (PK-like)"/>
    <property type="match status" value="1"/>
</dbReference>
<dbReference type="PANTHER" id="PTHR24348">
    <property type="entry name" value="SERINE/THREONINE-PROTEIN KINASE UNC-51-RELATED"/>
    <property type="match status" value="1"/>
</dbReference>
<evidence type="ECO:0000256" key="12">
    <source>
        <dbReference type="ARBA" id="ARBA00047899"/>
    </source>
</evidence>
<evidence type="ECO:0000256" key="6">
    <source>
        <dbReference type="ARBA" id="ARBA00022741"/>
    </source>
</evidence>
<sequence length="561" mass="62127">MSDEANSHVLFLFALSDNAAETIKHDANRHLRPTSKHDHYREDELLDIGKVVPKQSNGFTVARIGRGPDAEIRVQAVKEADLQSVSGIQCSIERSPHGGCLLLFDRSSHRSTQLHGDTNTGFCEEPGAGTRQVAMRPGLNEVFSFGGPNKDLFKFRVIWSSNAILSPMMQARPAVAVAPDMARTIEPIGEDATPENGALFKPRCETGRALRVRLCGPALGSGSFATVWTGVDVDEGRLIAVKVHNRASVWNQREAQFLAQLKHPHVIQFLGSSKNAIYMELMDGTLTALARDPAFTSESGRDELANRVFEPMIRALDYIDGAGLVHRDIKPDNIFYKGQGSGYILFKLGDFGLANLAVLAESYVGSEMYMPPEYRNSKKGKRAQTHKGDMWSLLVTMMWTLDVDDFRRDSNSMNSRQQVHRAIELRADHPRIRPIRRMAEIDPDRRASAADMVAMLAGPQHKASLIAPLHPACDDTSDAQDTKTRFGTVAKFSGRGSNTRSNIRPAHGRPAGRQPGRRNHDPPPPPHPQKHQRESGPGPSRRRWRRRRQNPLGLSSATSST</sequence>
<dbReference type="PROSITE" id="PS00107">
    <property type="entry name" value="PROTEIN_KINASE_ATP"/>
    <property type="match status" value="1"/>
</dbReference>
<dbReference type="Proteomes" id="UP001287286">
    <property type="component" value="Unassembled WGS sequence"/>
</dbReference>
<evidence type="ECO:0000256" key="14">
    <source>
        <dbReference type="PROSITE-ProRule" id="PRU10141"/>
    </source>
</evidence>
<evidence type="ECO:0000256" key="9">
    <source>
        <dbReference type="ARBA" id="ARBA00022927"/>
    </source>
</evidence>
<organism evidence="17 18">
    <name type="scientific">Purpureocillium lilacinum</name>
    <name type="common">Paecilomyces lilacinus</name>
    <dbReference type="NCBI Taxonomy" id="33203"/>
    <lineage>
        <taxon>Eukaryota</taxon>
        <taxon>Fungi</taxon>
        <taxon>Dikarya</taxon>
        <taxon>Ascomycota</taxon>
        <taxon>Pezizomycotina</taxon>
        <taxon>Sordariomycetes</taxon>
        <taxon>Hypocreomycetidae</taxon>
        <taxon>Hypocreales</taxon>
        <taxon>Ophiocordycipitaceae</taxon>
        <taxon>Purpureocillium</taxon>
    </lineage>
</organism>
<dbReference type="InterPro" id="IPR008271">
    <property type="entry name" value="Ser/Thr_kinase_AS"/>
</dbReference>
<reference evidence="17 18" key="1">
    <citation type="journal article" date="2024" name="Microbiol. Resour. Announc.">
        <title>Genome annotations for the ascomycete fungi Trichoderma harzianum, Trichoderma aggressivum, and Purpureocillium lilacinum.</title>
        <authorList>
            <person name="Beijen E.P.W."/>
            <person name="Ohm R.A."/>
        </authorList>
    </citation>
    <scope>NUCLEOTIDE SEQUENCE [LARGE SCALE GENOMIC DNA]</scope>
    <source>
        <strain evidence="17 18">CBS 150709</strain>
    </source>
</reference>
<comment type="subcellular location">
    <subcellularLocation>
        <location evidence="1">Preautophagosomal structure membrane</location>
        <topology evidence="1">Peripheral membrane protein</topology>
    </subcellularLocation>
</comment>
<feature type="compositionally biased region" description="Basic residues" evidence="15">
    <location>
        <begin position="540"/>
        <end position="549"/>
    </location>
</feature>
<feature type="domain" description="Protein kinase" evidence="16">
    <location>
        <begin position="213"/>
        <end position="464"/>
    </location>
</feature>
<dbReference type="Pfam" id="PF00069">
    <property type="entry name" value="Pkinase"/>
    <property type="match status" value="1"/>
</dbReference>
<dbReference type="SMART" id="SM00220">
    <property type="entry name" value="S_TKc"/>
    <property type="match status" value="1"/>
</dbReference>
<keyword evidence="3" id="KW-0813">Transport</keyword>
<evidence type="ECO:0000313" key="17">
    <source>
        <dbReference type="EMBL" id="KAK4073289.1"/>
    </source>
</evidence>
<keyword evidence="6 14" id="KW-0547">Nucleotide-binding</keyword>
<accession>A0ABR0BF01</accession>
<keyword evidence="10" id="KW-0072">Autophagy</keyword>
<evidence type="ECO:0000256" key="11">
    <source>
        <dbReference type="ARBA" id="ARBA00030237"/>
    </source>
</evidence>
<gene>
    <name evidence="17" type="ORF">Purlil1_13109</name>
</gene>
<evidence type="ECO:0000256" key="5">
    <source>
        <dbReference type="ARBA" id="ARBA00022679"/>
    </source>
</evidence>
<comment type="catalytic activity">
    <reaction evidence="12">
        <text>L-threonyl-[protein] + ATP = O-phospho-L-threonyl-[protein] + ADP + H(+)</text>
        <dbReference type="Rhea" id="RHEA:46608"/>
        <dbReference type="Rhea" id="RHEA-COMP:11060"/>
        <dbReference type="Rhea" id="RHEA-COMP:11605"/>
        <dbReference type="ChEBI" id="CHEBI:15378"/>
        <dbReference type="ChEBI" id="CHEBI:30013"/>
        <dbReference type="ChEBI" id="CHEBI:30616"/>
        <dbReference type="ChEBI" id="CHEBI:61977"/>
        <dbReference type="ChEBI" id="CHEBI:456216"/>
        <dbReference type="EC" id="2.7.11.1"/>
    </reaction>
</comment>
<evidence type="ECO:0000256" key="3">
    <source>
        <dbReference type="ARBA" id="ARBA00022448"/>
    </source>
</evidence>
<dbReference type="InterPro" id="IPR011009">
    <property type="entry name" value="Kinase-like_dom_sf"/>
</dbReference>
<evidence type="ECO:0000256" key="1">
    <source>
        <dbReference type="ARBA" id="ARBA00004623"/>
    </source>
</evidence>
<dbReference type="InterPro" id="IPR017441">
    <property type="entry name" value="Protein_kinase_ATP_BS"/>
</dbReference>
<evidence type="ECO:0000256" key="2">
    <source>
        <dbReference type="ARBA" id="ARBA00012513"/>
    </source>
</evidence>
<dbReference type="PROSITE" id="PS50011">
    <property type="entry name" value="PROTEIN_KINASE_DOM"/>
    <property type="match status" value="1"/>
</dbReference>